<dbReference type="AlphaFoldDB" id="A0A6G1GRD8"/>
<dbReference type="InterPro" id="IPR001117">
    <property type="entry name" value="Cu-oxidase_2nd"/>
</dbReference>
<dbReference type="Pfam" id="PF00394">
    <property type="entry name" value="Cu-oxidase"/>
    <property type="match status" value="1"/>
</dbReference>
<gene>
    <name evidence="10" type="ORF">K402DRAFT_396617</name>
</gene>
<dbReference type="InterPro" id="IPR011707">
    <property type="entry name" value="Cu-oxidase-like_N"/>
</dbReference>
<dbReference type="InterPro" id="IPR011706">
    <property type="entry name" value="Cu-oxidase_C"/>
</dbReference>
<dbReference type="PROSITE" id="PS00080">
    <property type="entry name" value="MULTICOPPER_OXIDASE2"/>
    <property type="match status" value="1"/>
</dbReference>
<keyword evidence="11" id="KW-1185">Reference proteome</keyword>
<keyword evidence="4" id="KW-0186">Copper</keyword>
<keyword evidence="2" id="KW-0479">Metal-binding</keyword>
<feature type="domain" description="Plastocyanin-like" evidence="7">
    <location>
        <begin position="257"/>
        <end position="387"/>
    </location>
</feature>
<evidence type="ECO:0000256" key="5">
    <source>
        <dbReference type="SAM" id="MobiDB-lite"/>
    </source>
</evidence>
<dbReference type="InterPro" id="IPR033138">
    <property type="entry name" value="Cu_oxidase_CS"/>
</dbReference>
<dbReference type="CDD" id="cd04205">
    <property type="entry name" value="CuRO_2_LCC_like"/>
    <property type="match status" value="1"/>
</dbReference>
<dbReference type="GO" id="GO:0016491">
    <property type="term" value="F:oxidoreductase activity"/>
    <property type="evidence" value="ECO:0007669"/>
    <property type="project" value="UniProtKB-KW"/>
</dbReference>
<dbReference type="InterPro" id="IPR045087">
    <property type="entry name" value="Cu-oxidase_fam"/>
</dbReference>
<evidence type="ECO:0000256" key="1">
    <source>
        <dbReference type="ARBA" id="ARBA00010609"/>
    </source>
</evidence>
<keyword evidence="3" id="KW-0560">Oxidoreductase</keyword>
<evidence type="ECO:0000256" key="3">
    <source>
        <dbReference type="ARBA" id="ARBA00023002"/>
    </source>
</evidence>
<organism evidence="10 11">
    <name type="scientific">Aulographum hederae CBS 113979</name>
    <dbReference type="NCBI Taxonomy" id="1176131"/>
    <lineage>
        <taxon>Eukaryota</taxon>
        <taxon>Fungi</taxon>
        <taxon>Dikarya</taxon>
        <taxon>Ascomycota</taxon>
        <taxon>Pezizomycotina</taxon>
        <taxon>Dothideomycetes</taxon>
        <taxon>Pleosporomycetidae</taxon>
        <taxon>Aulographales</taxon>
        <taxon>Aulographaceae</taxon>
    </lineage>
</organism>
<dbReference type="Gene3D" id="2.60.40.420">
    <property type="entry name" value="Cupredoxins - blue copper proteins"/>
    <property type="match status" value="3"/>
</dbReference>
<evidence type="ECO:0000256" key="4">
    <source>
        <dbReference type="ARBA" id="ARBA00023008"/>
    </source>
</evidence>
<dbReference type="PROSITE" id="PS00079">
    <property type="entry name" value="MULTICOPPER_OXIDASE1"/>
    <property type="match status" value="1"/>
</dbReference>
<evidence type="ECO:0000259" key="7">
    <source>
        <dbReference type="Pfam" id="PF00394"/>
    </source>
</evidence>
<dbReference type="Pfam" id="PF07731">
    <property type="entry name" value="Cu-oxidase_2"/>
    <property type="match status" value="1"/>
</dbReference>
<dbReference type="InterPro" id="IPR008972">
    <property type="entry name" value="Cupredoxin"/>
</dbReference>
<evidence type="ECO:0000259" key="8">
    <source>
        <dbReference type="Pfam" id="PF07731"/>
    </source>
</evidence>
<keyword evidence="6" id="KW-1133">Transmembrane helix</keyword>
<evidence type="ECO:0000313" key="11">
    <source>
        <dbReference type="Proteomes" id="UP000800041"/>
    </source>
</evidence>
<accession>A0A6G1GRD8</accession>
<dbReference type="PANTHER" id="PTHR11709:SF414">
    <property type="entry name" value="ADR239WP"/>
    <property type="match status" value="1"/>
</dbReference>
<dbReference type="OrthoDB" id="2121828at2759"/>
<evidence type="ECO:0000259" key="9">
    <source>
        <dbReference type="Pfam" id="PF07732"/>
    </source>
</evidence>
<reference evidence="10" key="1">
    <citation type="journal article" date="2020" name="Stud. Mycol.">
        <title>101 Dothideomycetes genomes: a test case for predicting lifestyles and emergence of pathogens.</title>
        <authorList>
            <person name="Haridas S."/>
            <person name="Albert R."/>
            <person name="Binder M."/>
            <person name="Bloem J."/>
            <person name="Labutti K."/>
            <person name="Salamov A."/>
            <person name="Andreopoulos B."/>
            <person name="Baker S."/>
            <person name="Barry K."/>
            <person name="Bills G."/>
            <person name="Bluhm B."/>
            <person name="Cannon C."/>
            <person name="Castanera R."/>
            <person name="Culley D."/>
            <person name="Daum C."/>
            <person name="Ezra D."/>
            <person name="Gonzalez J."/>
            <person name="Henrissat B."/>
            <person name="Kuo A."/>
            <person name="Liang C."/>
            <person name="Lipzen A."/>
            <person name="Lutzoni F."/>
            <person name="Magnuson J."/>
            <person name="Mondo S."/>
            <person name="Nolan M."/>
            <person name="Ohm R."/>
            <person name="Pangilinan J."/>
            <person name="Park H.-J."/>
            <person name="Ramirez L."/>
            <person name="Alfaro M."/>
            <person name="Sun H."/>
            <person name="Tritt A."/>
            <person name="Yoshinaga Y."/>
            <person name="Zwiers L.-H."/>
            <person name="Turgeon B."/>
            <person name="Goodwin S."/>
            <person name="Spatafora J."/>
            <person name="Crous P."/>
            <person name="Grigoriev I."/>
        </authorList>
    </citation>
    <scope>NUCLEOTIDE SEQUENCE</scope>
    <source>
        <strain evidence="10">CBS 113979</strain>
    </source>
</reference>
<comment type="similarity">
    <text evidence="1">Belongs to the multicopper oxidase family.</text>
</comment>
<feature type="region of interest" description="Disordered" evidence="5">
    <location>
        <begin position="1"/>
        <end position="33"/>
    </location>
</feature>
<dbReference type="PANTHER" id="PTHR11709">
    <property type="entry name" value="MULTI-COPPER OXIDASE"/>
    <property type="match status" value="1"/>
</dbReference>
<dbReference type="Proteomes" id="UP000800041">
    <property type="component" value="Unassembled WGS sequence"/>
</dbReference>
<dbReference type="SUPFAM" id="SSF49503">
    <property type="entry name" value="Cupredoxins"/>
    <property type="match status" value="3"/>
</dbReference>
<feature type="domain" description="Plastocyanin-like" evidence="8">
    <location>
        <begin position="533"/>
        <end position="635"/>
    </location>
</feature>
<dbReference type="Pfam" id="PF07732">
    <property type="entry name" value="Cu-oxidase_3"/>
    <property type="match status" value="1"/>
</dbReference>
<dbReference type="CDD" id="cd13910">
    <property type="entry name" value="CuRO_3_MCO_like_4"/>
    <property type="match status" value="1"/>
</dbReference>
<protein>
    <submittedName>
        <fullName evidence="10">Multicopper oxidase</fullName>
    </submittedName>
</protein>
<evidence type="ECO:0000256" key="6">
    <source>
        <dbReference type="SAM" id="Phobius"/>
    </source>
</evidence>
<dbReference type="EMBL" id="ML977175">
    <property type="protein sequence ID" value="KAF1983374.1"/>
    <property type="molecule type" value="Genomic_DNA"/>
</dbReference>
<feature type="transmembrane region" description="Helical" evidence="6">
    <location>
        <begin position="46"/>
        <end position="66"/>
    </location>
</feature>
<name>A0A6G1GRD8_9PEZI</name>
<proteinExistence type="inferred from homology"/>
<evidence type="ECO:0000313" key="10">
    <source>
        <dbReference type="EMBL" id="KAF1983374.1"/>
    </source>
</evidence>
<sequence length="644" mass="71599">MPTDQLRNRRSFSQLQDDDVESNEKQSFEGDGFQEQQVKRSTVRRLPLWISVIGLITFCAVLGLYFSQLVFFPELLFSGNSESSGKTEQASRGQLNISLHPELHTDRPAKAIHHQWRVSSEILSPDGVSKRIYLVNDAFPGPTIEARCGDTLIIDVENALDNDEGFALHWHGLSMRNANDMDGAVGFTQDPIPAGGKFTYQFRIGEEQYGTFWWHAHHQEQRGDGMYGALIVHRPAETVQGHAVAVSDAVKYGYDEERVLMIGDWYHRPAEEVLGWYLQAASFGNEPVPDSLLINGLGAYNCSMAVRARPVDCMQIEEDMLPNLNFDRTKKYRLRLVDVGSLAGFTIDFPDAELTVIEVDGGNPVQQETARSVGILHPGQRVDAILSWKGLSSPSPRSHITITLDDENFNFPNPALTEVHSFPINLSGPVPPVSSSHTKIPAHFDLSNVTSATPITIPFQASQTILLYSTVKKLAHLSNIPYGFFNHTTYLPQSTPPGPLISLPRSSWDSHQFVPYIPYSPSTNTSPTSSEPLWIDLIINNLDDGPHPFHLHGYSFYVLQNYASGWGWGSYNPFEDAEPPGGPLDLTRAVRRDTVVVPMRGYAVLRFRADNPGIWMLHCHMLWHQAGGMVMGLQVGGQGDDGGV</sequence>
<keyword evidence="6" id="KW-0812">Transmembrane</keyword>
<dbReference type="CDD" id="cd04206">
    <property type="entry name" value="CuRO_1_LCC_like"/>
    <property type="match status" value="1"/>
</dbReference>
<keyword evidence="6" id="KW-0472">Membrane</keyword>
<dbReference type="InterPro" id="IPR002355">
    <property type="entry name" value="Cu_oxidase_Cu_BS"/>
</dbReference>
<evidence type="ECO:0000256" key="2">
    <source>
        <dbReference type="ARBA" id="ARBA00022723"/>
    </source>
</evidence>
<dbReference type="GO" id="GO:0005507">
    <property type="term" value="F:copper ion binding"/>
    <property type="evidence" value="ECO:0007669"/>
    <property type="project" value="InterPro"/>
</dbReference>
<feature type="domain" description="Plastocyanin-like" evidence="9">
    <location>
        <begin position="121"/>
        <end position="236"/>
    </location>
</feature>